<dbReference type="Gene3D" id="3.30.40.10">
    <property type="entry name" value="Zinc/RING finger domain, C3HC4 (zinc finger)"/>
    <property type="match status" value="1"/>
</dbReference>
<evidence type="ECO:0000313" key="1">
    <source>
        <dbReference type="EMBL" id="KAK9869297.1"/>
    </source>
</evidence>
<dbReference type="AlphaFoldDB" id="A0AAW1TMY2"/>
<dbReference type="Proteomes" id="UP001431783">
    <property type="component" value="Unassembled WGS sequence"/>
</dbReference>
<dbReference type="EMBL" id="JARQZJ010000001">
    <property type="protein sequence ID" value="KAK9869297.1"/>
    <property type="molecule type" value="Genomic_DNA"/>
</dbReference>
<proteinExistence type="predicted"/>
<sequence length="221" mass="25342">MSSFKCVECNYEIKRNMKKIICAVCENIYHTNCVDLNEEEIKFIADKSIIKCYCEGCNETSTIVELKKMLGQKSNVTREDIASKIDPGELKLAVDVMKNIKNSGIMIGCDGNKTKVIISSKVSQELGNKYTVVEASLKNPKIVIRGVEERYMEQEDEQIVRGIIERNDLKIIDESIESKMKIVRKYTNKSKNNSCNLLLDIDSKLYDIIKKREKLNVGWRK</sequence>
<comment type="caution">
    <text evidence="1">The sequence shown here is derived from an EMBL/GenBank/DDBJ whole genome shotgun (WGS) entry which is preliminary data.</text>
</comment>
<reference evidence="1 2" key="1">
    <citation type="submission" date="2023-03" db="EMBL/GenBank/DDBJ databases">
        <title>Genome insight into feeding habits of ladybird beetles.</title>
        <authorList>
            <person name="Li H.-S."/>
            <person name="Huang Y.-H."/>
            <person name="Pang H."/>
        </authorList>
    </citation>
    <scope>NUCLEOTIDE SEQUENCE [LARGE SCALE GENOMIC DNA]</scope>
    <source>
        <strain evidence="1">SYSU_2023b</strain>
        <tissue evidence="1">Whole body</tissue>
    </source>
</reference>
<keyword evidence="2" id="KW-1185">Reference proteome</keyword>
<accession>A0AAW1TMY2</accession>
<dbReference type="InterPro" id="IPR013083">
    <property type="entry name" value="Znf_RING/FYVE/PHD"/>
</dbReference>
<dbReference type="SUPFAM" id="SSF57903">
    <property type="entry name" value="FYVE/PHD zinc finger"/>
    <property type="match status" value="1"/>
</dbReference>
<gene>
    <name evidence="1" type="ORF">WA026_003049</name>
</gene>
<evidence type="ECO:0008006" key="3">
    <source>
        <dbReference type="Google" id="ProtNLM"/>
    </source>
</evidence>
<organism evidence="1 2">
    <name type="scientific">Henosepilachna vigintioctopunctata</name>
    <dbReference type="NCBI Taxonomy" id="420089"/>
    <lineage>
        <taxon>Eukaryota</taxon>
        <taxon>Metazoa</taxon>
        <taxon>Ecdysozoa</taxon>
        <taxon>Arthropoda</taxon>
        <taxon>Hexapoda</taxon>
        <taxon>Insecta</taxon>
        <taxon>Pterygota</taxon>
        <taxon>Neoptera</taxon>
        <taxon>Endopterygota</taxon>
        <taxon>Coleoptera</taxon>
        <taxon>Polyphaga</taxon>
        <taxon>Cucujiformia</taxon>
        <taxon>Coccinelloidea</taxon>
        <taxon>Coccinellidae</taxon>
        <taxon>Epilachninae</taxon>
        <taxon>Epilachnini</taxon>
        <taxon>Henosepilachna</taxon>
    </lineage>
</organism>
<evidence type="ECO:0000313" key="2">
    <source>
        <dbReference type="Proteomes" id="UP001431783"/>
    </source>
</evidence>
<protein>
    <recommendedName>
        <fullName evidence="3">PHD-type domain-containing protein</fullName>
    </recommendedName>
</protein>
<name>A0AAW1TMY2_9CUCU</name>
<dbReference type="InterPro" id="IPR011011">
    <property type="entry name" value="Znf_FYVE_PHD"/>
</dbReference>